<evidence type="ECO:0000259" key="2">
    <source>
        <dbReference type="Pfam" id="PF01578"/>
    </source>
</evidence>
<keyword evidence="1" id="KW-0472">Membrane</keyword>
<dbReference type="Proteomes" id="UP001062263">
    <property type="component" value="Chromosome"/>
</dbReference>
<gene>
    <name evidence="3" type="ORF">Abiwalacus_18370</name>
</gene>
<keyword evidence="1" id="KW-1133">Transmembrane helix</keyword>
<name>A0ABM7ZHP5_9BACT</name>
<dbReference type="EMBL" id="AP025943">
    <property type="protein sequence ID" value="BDL44263.1"/>
    <property type="molecule type" value="Genomic_DNA"/>
</dbReference>
<keyword evidence="4" id="KW-1185">Reference proteome</keyword>
<dbReference type="Pfam" id="PF01578">
    <property type="entry name" value="Cytochrom_C_asm"/>
    <property type="match status" value="1"/>
</dbReference>
<feature type="transmembrane region" description="Helical" evidence="1">
    <location>
        <begin position="180"/>
        <end position="196"/>
    </location>
</feature>
<dbReference type="InterPro" id="IPR002541">
    <property type="entry name" value="Cyt_c_assembly"/>
</dbReference>
<dbReference type="InterPro" id="IPR052372">
    <property type="entry name" value="YpjD/HemX"/>
</dbReference>
<sequence>MNDNWWALASLVLSLAFTGLGWRLLASGRRFMYAHLWMACLLALQTGALCVKAYQTGMCPIRGASEVIFFLSWTINLFYLLLGRAYRMSVLGIFTAPAIAVLTALSLLIGLFGPDVQGAHDFWVTAHVGVVMMSYGAGGLAAAAGVAFCMQDACLKRRQIPGTCRLLPPIRTLETSMKRLLLVAFVLLLAGEWLGWQGNLPIHTAKTVIVILLTLGYSVLLWLIYRRGMPGRALAYCCVVLFLASMSIFLVSR</sequence>
<reference evidence="3" key="1">
    <citation type="submission" date="2022-06" db="EMBL/GenBank/DDBJ databases">
        <title>Akkermansia biwalacus sp. nov., an anaerobic mucin-degrading bacterium isolated from human intestine.</title>
        <authorList>
            <person name="Kobayashi Y."/>
            <person name="Inoue S."/>
            <person name="Kawahara T."/>
            <person name="Kohda N."/>
        </authorList>
    </citation>
    <scope>NUCLEOTIDE SEQUENCE</scope>
    <source>
        <strain evidence="3">WON2089</strain>
    </source>
</reference>
<evidence type="ECO:0000313" key="4">
    <source>
        <dbReference type="Proteomes" id="UP001062263"/>
    </source>
</evidence>
<protein>
    <recommendedName>
        <fullName evidence="2">Cytochrome c assembly protein domain-containing protein</fullName>
    </recommendedName>
</protein>
<dbReference type="RefSeq" id="WP_215434894.1">
    <property type="nucleotide sequence ID" value="NZ_AP025943.1"/>
</dbReference>
<dbReference type="PANTHER" id="PTHR38034">
    <property type="entry name" value="INNER MEMBRANE PROTEIN YPJD"/>
    <property type="match status" value="1"/>
</dbReference>
<proteinExistence type="predicted"/>
<organism evidence="3 4">
    <name type="scientific">Akkermansia biwaensis</name>
    <dbReference type="NCBI Taxonomy" id="2946555"/>
    <lineage>
        <taxon>Bacteria</taxon>
        <taxon>Pseudomonadati</taxon>
        <taxon>Verrucomicrobiota</taxon>
        <taxon>Verrucomicrobiia</taxon>
        <taxon>Verrucomicrobiales</taxon>
        <taxon>Akkermansiaceae</taxon>
        <taxon>Akkermansia</taxon>
    </lineage>
</organism>
<evidence type="ECO:0000313" key="3">
    <source>
        <dbReference type="EMBL" id="BDL44263.1"/>
    </source>
</evidence>
<feature type="transmembrane region" description="Helical" evidence="1">
    <location>
        <begin position="233"/>
        <end position="252"/>
    </location>
</feature>
<keyword evidence="1" id="KW-0812">Transmembrane</keyword>
<feature type="transmembrane region" description="Helical" evidence="1">
    <location>
        <begin position="61"/>
        <end position="82"/>
    </location>
</feature>
<feature type="transmembrane region" description="Helical" evidence="1">
    <location>
        <begin position="36"/>
        <end position="55"/>
    </location>
</feature>
<accession>A0ABM7ZHP5</accession>
<feature type="transmembrane region" description="Helical" evidence="1">
    <location>
        <begin position="124"/>
        <end position="149"/>
    </location>
</feature>
<feature type="domain" description="Cytochrome c assembly protein" evidence="2">
    <location>
        <begin position="65"/>
        <end position="252"/>
    </location>
</feature>
<dbReference type="PANTHER" id="PTHR38034:SF1">
    <property type="entry name" value="INNER MEMBRANE PROTEIN YPJD"/>
    <property type="match status" value="1"/>
</dbReference>
<feature type="transmembrane region" description="Helical" evidence="1">
    <location>
        <begin position="89"/>
        <end position="112"/>
    </location>
</feature>
<feature type="transmembrane region" description="Helical" evidence="1">
    <location>
        <begin position="208"/>
        <end position="226"/>
    </location>
</feature>
<evidence type="ECO:0000256" key="1">
    <source>
        <dbReference type="SAM" id="Phobius"/>
    </source>
</evidence>
<feature type="transmembrane region" description="Helical" evidence="1">
    <location>
        <begin position="6"/>
        <end position="24"/>
    </location>
</feature>